<dbReference type="SUPFAM" id="SSF143243">
    <property type="entry name" value="Nqo5-like"/>
    <property type="match status" value="1"/>
</dbReference>
<dbReference type="Pfam" id="PF00329">
    <property type="entry name" value="Complex1_30kDa"/>
    <property type="match status" value="1"/>
</dbReference>
<proteinExistence type="predicted"/>
<reference evidence="2" key="1">
    <citation type="submission" date="2019-08" db="EMBL/GenBank/DDBJ databases">
        <authorList>
            <person name="Kucharzyk K."/>
            <person name="Murdoch R.W."/>
            <person name="Higgins S."/>
            <person name="Loffler F."/>
        </authorList>
    </citation>
    <scope>NUCLEOTIDE SEQUENCE</scope>
</reference>
<dbReference type="InterPro" id="IPR012179">
    <property type="entry name" value="NiFe-hyd_3_EchD"/>
</dbReference>
<dbReference type="InterPro" id="IPR037232">
    <property type="entry name" value="NADH_quin_OxRdtase_su_C/D-like"/>
</dbReference>
<evidence type="ECO:0000259" key="1">
    <source>
        <dbReference type="Pfam" id="PF00329"/>
    </source>
</evidence>
<dbReference type="AlphaFoldDB" id="A0A645ELK4"/>
<feature type="domain" description="NADH:ubiquinone oxidoreductase 30kDa subunit" evidence="1">
    <location>
        <begin position="14"/>
        <end position="111"/>
    </location>
</feature>
<organism evidence="2">
    <name type="scientific">bioreactor metagenome</name>
    <dbReference type="NCBI Taxonomy" id="1076179"/>
    <lineage>
        <taxon>unclassified sequences</taxon>
        <taxon>metagenomes</taxon>
        <taxon>ecological metagenomes</taxon>
    </lineage>
</organism>
<dbReference type="InterPro" id="IPR001268">
    <property type="entry name" value="NADH_UbQ_OxRdtase_30kDa_su"/>
</dbReference>
<gene>
    <name evidence="2" type="ORF">SDC9_149386</name>
</gene>
<accession>A0A645ELK4</accession>
<dbReference type="PIRSF" id="PIRSF036585">
    <property type="entry name" value="EchD"/>
    <property type="match status" value="1"/>
</dbReference>
<sequence>MMRIQEELTLENQLEKIASLLPRGYRFVTMTVVDCGDGFDVFYHFDLKYELETYRLKLPYNTELPSISHACFAALIVENEIQDLFGITVTGMQIDYHKHMLLAEDAPVAPFCRVPGVGVSAAKVETKSEGGAL</sequence>
<comment type="caution">
    <text evidence="2">The sequence shown here is derived from an EMBL/GenBank/DDBJ whole genome shotgun (WGS) entry which is preliminary data.</text>
</comment>
<dbReference type="Gene3D" id="3.30.460.80">
    <property type="entry name" value="NADH:ubiquinone oxidoreductase, 30kDa subunit"/>
    <property type="match status" value="1"/>
</dbReference>
<evidence type="ECO:0000313" key="2">
    <source>
        <dbReference type="EMBL" id="MPN02172.1"/>
    </source>
</evidence>
<dbReference type="GO" id="GO:0008137">
    <property type="term" value="F:NADH dehydrogenase (ubiquinone) activity"/>
    <property type="evidence" value="ECO:0007669"/>
    <property type="project" value="InterPro"/>
</dbReference>
<dbReference type="EMBL" id="VSSQ01048129">
    <property type="protein sequence ID" value="MPN02172.1"/>
    <property type="molecule type" value="Genomic_DNA"/>
</dbReference>
<name>A0A645ELK4_9ZZZZ</name>
<protein>
    <recommendedName>
        <fullName evidence="1">NADH:ubiquinone oxidoreductase 30kDa subunit domain-containing protein</fullName>
    </recommendedName>
</protein>